<dbReference type="InterPro" id="IPR024320">
    <property type="entry name" value="LPG_synthase_C"/>
</dbReference>
<feature type="transmembrane region" description="Helical" evidence="15">
    <location>
        <begin position="316"/>
        <end position="335"/>
    </location>
</feature>
<dbReference type="Pfam" id="PF09924">
    <property type="entry name" value="LPG_synthase_C"/>
    <property type="match status" value="1"/>
</dbReference>
<evidence type="ECO:0000256" key="14">
    <source>
        <dbReference type="SAM" id="MobiDB-lite"/>
    </source>
</evidence>
<evidence type="ECO:0000259" key="16">
    <source>
        <dbReference type="Pfam" id="PF09924"/>
    </source>
</evidence>
<feature type="transmembrane region" description="Helical" evidence="15">
    <location>
        <begin position="523"/>
        <end position="542"/>
    </location>
</feature>
<dbReference type="GO" id="GO:0050071">
    <property type="term" value="F:phosphatidylglycerol lysyltransferase activity"/>
    <property type="evidence" value="ECO:0007669"/>
    <property type="project" value="UniProtKB-EC"/>
</dbReference>
<reference evidence="17 18" key="1">
    <citation type="submission" date="2016-10" db="EMBL/GenBank/DDBJ databases">
        <title>Draft Genome sequence of Roseomonas sp. strain M3.</title>
        <authorList>
            <person name="Subhash Y."/>
            <person name="Lee S."/>
        </authorList>
    </citation>
    <scope>NUCLEOTIDE SEQUENCE [LARGE SCALE GENOMIC DNA]</scope>
    <source>
        <strain evidence="17 18">M3</strain>
    </source>
</reference>
<protein>
    <recommendedName>
        <fullName evidence="4">Phosphatidylglycerol lysyltransferase</fullName>
        <ecNumber evidence="3">2.3.2.3</ecNumber>
    </recommendedName>
    <alternativeName>
        <fullName evidence="12">Lysylphosphatidylglycerol synthase</fullName>
    </alternativeName>
</protein>
<dbReference type="InterPro" id="IPR051211">
    <property type="entry name" value="PG_lysyltransferase"/>
</dbReference>
<evidence type="ECO:0000256" key="6">
    <source>
        <dbReference type="ARBA" id="ARBA00022679"/>
    </source>
</evidence>
<keyword evidence="18" id="KW-1185">Reference proteome</keyword>
<evidence type="ECO:0000256" key="2">
    <source>
        <dbReference type="ARBA" id="ARBA00008627"/>
    </source>
</evidence>
<feature type="transmembrane region" description="Helical" evidence="15">
    <location>
        <begin position="192"/>
        <end position="213"/>
    </location>
</feature>
<dbReference type="GO" id="GO:0006629">
    <property type="term" value="P:lipid metabolic process"/>
    <property type="evidence" value="ECO:0007669"/>
    <property type="project" value="UniProtKB-KW"/>
</dbReference>
<dbReference type="NCBIfam" id="NF033480">
    <property type="entry name" value="bifunc_MprF"/>
    <property type="match status" value="1"/>
</dbReference>
<dbReference type="Proteomes" id="UP000188879">
    <property type="component" value="Unassembled WGS sequence"/>
</dbReference>
<dbReference type="InterPro" id="IPR022791">
    <property type="entry name" value="L-PG_synthase/AglD"/>
</dbReference>
<evidence type="ECO:0000256" key="12">
    <source>
        <dbReference type="ARBA" id="ARBA00031899"/>
    </source>
</evidence>
<keyword evidence="5" id="KW-1003">Cell membrane</keyword>
<evidence type="ECO:0000256" key="10">
    <source>
        <dbReference type="ARBA" id="ARBA00023136"/>
    </source>
</evidence>
<dbReference type="PANTHER" id="PTHR34697">
    <property type="entry name" value="PHOSPHATIDYLGLYCEROL LYSYLTRANSFERASE"/>
    <property type="match status" value="1"/>
</dbReference>
<feature type="region of interest" description="Disordered" evidence="14">
    <location>
        <begin position="1"/>
        <end position="20"/>
    </location>
</feature>
<evidence type="ECO:0000256" key="7">
    <source>
        <dbReference type="ARBA" id="ARBA00022692"/>
    </source>
</evidence>
<feature type="transmembrane region" description="Helical" evidence="15">
    <location>
        <begin position="233"/>
        <end position="256"/>
    </location>
</feature>
<dbReference type="AlphaFoldDB" id="A0A1V2GWI1"/>
<sequence length="883" mass="94327">MNGLPSAPPPPEVSLLQSEAPPAADARRARRWAILKPWLLLGGGVLMAALALLALHGLSHELDYATVMAGVTEESPWTLAAAVGATALSFLAMTGYDLSAARYVAPGAVPKRIAMLAAFCGFALSNTVGVGAFTGAAVRWRIYAAAGLKPERITRLLVFVTASFVLGLFAVGALGLLATAESVDDWSGLPPDLLRGIALAILGGLGAVAVIGRRKPGGLRFGRHTLRVPPARLILFQGLVSLVDIGAAATVLWLLLPEGAVDLPFFMALYSVAIAIGAASHLPGGIGVFEAVVLMAFRDTGVPLDQVATALVLYRFIYFALPLGLALLLLAGFEASRRAHLLEGGTRAVRAATRLMPRFLGATAFAAGAALLFGGVTPPLGEPRGLLGPALPLPLFEASHLLASVGGLALIVVAHGLVHRLDGAWWLALVLAIGGFCLSLARGGGALELGLLALLAVALITSHDRFDRRARMLTPSFTPGWWAAVIGVVAAAAWLLFFAHRDVEYSRQLWWQFEFDASAPRGMRATLGAVLLLFAAGLWTLLRPARGLVHRPTAEELARAGAIARTQERAMAHLVHMGDKPLLFSEQGDSFIMYGRRGRSWVALGGPVGPKAQRVDMVWRFVEMADAQGGRAAFYQVRPENLPLYIDAGLQPLKLGEAARVPLDSFSLTGKSRQPLRSALNRAEREGLSFSLVPAAEVPALMTELAEVSRQWLDQHKAREKAFSLGAFEPNYVAAGPVGVVRGPDNAIIAFATLMETPEVKAEMSIDLMRHRPSMPPGTMDFLFLKLILLAKEQGYGFFDLGMAPLSGLAAHRLAPVWYRLGGLVFRRGERFYNFRGLRAFKEKFEPVWEPRYLCTPGGLDPWVVLADVAALQSGGLRGVIGK</sequence>
<keyword evidence="7 15" id="KW-0812">Transmembrane</keyword>
<keyword evidence="9" id="KW-0443">Lipid metabolism</keyword>
<comment type="similarity">
    <text evidence="2">Belongs to the LPG synthase family.</text>
</comment>
<feature type="transmembrane region" description="Helical" evidence="15">
    <location>
        <begin position="425"/>
        <end position="443"/>
    </location>
</feature>
<name>A0A1V2GWI1_9PROT</name>
<keyword evidence="10 15" id="KW-0472">Membrane</keyword>
<feature type="compositionally biased region" description="Pro residues" evidence="14">
    <location>
        <begin position="1"/>
        <end position="12"/>
    </location>
</feature>
<dbReference type="PANTHER" id="PTHR34697:SF2">
    <property type="entry name" value="PHOSPHATIDYLGLYCEROL LYSYLTRANSFERASE"/>
    <property type="match status" value="1"/>
</dbReference>
<feature type="transmembrane region" description="Helical" evidence="15">
    <location>
        <begin position="478"/>
        <end position="499"/>
    </location>
</feature>
<feature type="transmembrane region" description="Helical" evidence="15">
    <location>
        <begin position="398"/>
        <end position="418"/>
    </location>
</feature>
<feature type="domain" description="Phosphatidylglycerol lysyltransferase C-terminal" evidence="16">
    <location>
        <begin position="564"/>
        <end position="855"/>
    </location>
</feature>
<evidence type="ECO:0000256" key="4">
    <source>
        <dbReference type="ARBA" id="ARBA00021546"/>
    </source>
</evidence>
<evidence type="ECO:0000256" key="15">
    <source>
        <dbReference type="SAM" id="Phobius"/>
    </source>
</evidence>
<evidence type="ECO:0000256" key="8">
    <source>
        <dbReference type="ARBA" id="ARBA00022989"/>
    </source>
</evidence>
<dbReference type="GO" id="GO:0046677">
    <property type="term" value="P:response to antibiotic"/>
    <property type="evidence" value="ECO:0007669"/>
    <property type="project" value="UniProtKB-KW"/>
</dbReference>
<evidence type="ECO:0000256" key="11">
    <source>
        <dbReference type="ARBA" id="ARBA00023251"/>
    </source>
</evidence>
<comment type="catalytic activity">
    <reaction evidence="13">
        <text>L-lysyl-tRNA(Lys) + a 1,2-diacyl-sn-glycero-3-phospho-(1'-sn-glycerol) = a 1,2-diacyl-sn-glycero-3-phospho-1'-(3'-O-L-lysyl)-sn-glycerol + tRNA(Lys)</text>
        <dbReference type="Rhea" id="RHEA:10668"/>
        <dbReference type="Rhea" id="RHEA-COMP:9696"/>
        <dbReference type="Rhea" id="RHEA-COMP:9697"/>
        <dbReference type="ChEBI" id="CHEBI:64716"/>
        <dbReference type="ChEBI" id="CHEBI:75792"/>
        <dbReference type="ChEBI" id="CHEBI:78442"/>
        <dbReference type="ChEBI" id="CHEBI:78529"/>
        <dbReference type="EC" id="2.3.2.3"/>
    </reaction>
</comment>
<dbReference type="Pfam" id="PF03706">
    <property type="entry name" value="LPG_synthase_TM"/>
    <property type="match status" value="1"/>
</dbReference>
<feature type="transmembrane region" description="Helical" evidence="15">
    <location>
        <begin position="355"/>
        <end position="378"/>
    </location>
</feature>
<feature type="transmembrane region" description="Helical" evidence="15">
    <location>
        <begin position="38"/>
        <end position="59"/>
    </location>
</feature>
<feature type="transmembrane region" description="Helical" evidence="15">
    <location>
        <begin position="113"/>
        <end position="136"/>
    </location>
</feature>
<feature type="transmembrane region" description="Helical" evidence="15">
    <location>
        <begin position="156"/>
        <end position="180"/>
    </location>
</feature>
<evidence type="ECO:0000256" key="13">
    <source>
        <dbReference type="ARBA" id="ARBA00047540"/>
    </source>
</evidence>
<keyword evidence="8 15" id="KW-1133">Transmembrane helix</keyword>
<evidence type="ECO:0000256" key="5">
    <source>
        <dbReference type="ARBA" id="ARBA00022475"/>
    </source>
</evidence>
<evidence type="ECO:0000313" key="17">
    <source>
        <dbReference type="EMBL" id="ONG47290.1"/>
    </source>
</evidence>
<accession>A0A1V2GWI1</accession>
<organism evidence="17 18">
    <name type="scientific">Teichococcus deserti</name>
    <dbReference type="NCBI Taxonomy" id="1817963"/>
    <lineage>
        <taxon>Bacteria</taxon>
        <taxon>Pseudomonadati</taxon>
        <taxon>Pseudomonadota</taxon>
        <taxon>Alphaproteobacteria</taxon>
        <taxon>Acetobacterales</taxon>
        <taxon>Roseomonadaceae</taxon>
        <taxon>Roseomonas</taxon>
    </lineage>
</organism>
<dbReference type="OrthoDB" id="145485at2"/>
<proteinExistence type="inferred from homology"/>
<keyword evidence="6" id="KW-0808">Transferase</keyword>
<dbReference type="RefSeq" id="WP_076959833.1">
    <property type="nucleotide sequence ID" value="NZ_MLCO01000288.1"/>
</dbReference>
<gene>
    <name evidence="17" type="ORF">BKE38_24090</name>
</gene>
<keyword evidence="11" id="KW-0046">Antibiotic resistance</keyword>
<dbReference type="EC" id="2.3.2.3" evidence="3"/>
<evidence type="ECO:0000256" key="3">
    <source>
        <dbReference type="ARBA" id="ARBA00012014"/>
    </source>
</evidence>
<comment type="subcellular location">
    <subcellularLocation>
        <location evidence="1">Cell membrane</location>
        <topology evidence="1">Multi-pass membrane protein</topology>
    </subcellularLocation>
</comment>
<comment type="caution">
    <text evidence="17">The sequence shown here is derived from an EMBL/GenBank/DDBJ whole genome shotgun (WGS) entry which is preliminary data.</text>
</comment>
<evidence type="ECO:0000313" key="18">
    <source>
        <dbReference type="Proteomes" id="UP000188879"/>
    </source>
</evidence>
<dbReference type="GO" id="GO:0055091">
    <property type="term" value="P:phospholipid homeostasis"/>
    <property type="evidence" value="ECO:0007669"/>
    <property type="project" value="TreeGrafter"/>
</dbReference>
<dbReference type="InterPro" id="IPR016181">
    <property type="entry name" value="Acyl_CoA_acyltransferase"/>
</dbReference>
<evidence type="ECO:0000256" key="1">
    <source>
        <dbReference type="ARBA" id="ARBA00004651"/>
    </source>
</evidence>
<dbReference type="GO" id="GO:0005886">
    <property type="term" value="C:plasma membrane"/>
    <property type="evidence" value="ECO:0007669"/>
    <property type="project" value="UniProtKB-SubCell"/>
</dbReference>
<evidence type="ECO:0000256" key="9">
    <source>
        <dbReference type="ARBA" id="ARBA00023098"/>
    </source>
</evidence>
<dbReference type="EMBL" id="MLCO01000288">
    <property type="protein sequence ID" value="ONG47290.1"/>
    <property type="molecule type" value="Genomic_DNA"/>
</dbReference>
<dbReference type="SUPFAM" id="SSF55729">
    <property type="entry name" value="Acyl-CoA N-acyltransferases (Nat)"/>
    <property type="match status" value="1"/>
</dbReference>